<feature type="region of interest" description="Disordered" evidence="1">
    <location>
        <begin position="39"/>
        <end position="100"/>
    </location>
</feature>
<dbReference type="Proteomes" id="UP000623010">
    <property type="component" value="Unassembled WGS sequence"/>
</dbReference>
<reference evidence="2" key="2">
    <citation type="submission" date="2020-09" db="EMBL/GenBank/DDBJ databases">
        <authorList>
            <person name="Sun Q."/>
            <person name="Ohkuma M."/>
        </authorList>
    </citation>
    <scope>NUCLEOTIDE SEQUENCE</scope>
    <source>
        <strain evidence="2">JCM 5016</strain>
    </source>
</reference>
<evidence type="ECO:0000256" key="1">
    <source>
        <dbReference type="SAM" id="MobiDB-lite"/>
    </source>
</evidence>
<accession>A0A918RL92</accession>
<name>A0A918RL92_9ACTN</name>
<comment type="caution">
    <text evidence="2">The sequence shown here is derived from an EMBL/GenBank/DDBJ whole genome shotgun (WGS) entry which is preliminary data.</text>
</comment>
<feature type="compositionally biased region" description="Basic and acidic residues" evidence="1">
    <location>
        <begin position="45"/>
        <end position="58"/>
    </location>
</feature>
<proteinExistence type="predicted"/>
<sequence>MRWQALRHVPARAQAAGLLEDRDIRGVYVPGARAPELIAGGRTTRAAEAEEAKETEKQKRPKSRRDRRGRRGRSGRRCPGVGVGWLSGRGPSRPPDAEEVGPITAVIRVLSPRAGAGRHR</sequence>
<reference evidence="2" key="1">
    <citation type="journal article" date="2014" name="Int. J. Syst. Evol. Microbiol.">
        <title>Complete genome sequence of Corynebacterium casei LMG S-19264T (=DSM 44701T), isolated from a smear-ripened cheese.</title>
        <authorList>
            <consortium name="US DOE Joint Genome Institute (JGI-PGF)"/>
            <person name="Walter F."/>
            <person name="Albersmeier A."/>
            <person name="Kalinowski J."/>
            <person name="Ruckert C."/>
        </authorList>
    </citation>
    <scope>NUCLEOTIDE SEQUENCE</scope>
    <source>
        <strain evidence="2">JCM 5016</strain>
    </source>
</reference>
<evidence type="ECO:0000313" key="2">
    <source>
        <dbReference type="EMBL" id="GHA03557.1"/>
    </source>
</evidence>
<dbReference type="AlphaFoldDB" id="A0A918RL92"/>
<feature type="compositionally biased region" description="Basic residues" evidence="1">
    <location>
        <begin position="59"/>
        <end position="76"/>
    </location>
</feature>
<evidence type="ECO:0000313" key="3">
    <source>
        <dbReference type="Proteomes" id="UP000623010"/>
    </source>
</evidence>
<dbReference type="EMBL" id="BMWH01000023">
    <property type="protein sequence ID" value="GHA03557.1"/>
    <property type="molecule type" value="Genomic_DNA"/>
</dbReference>
<keyword evidence="3" id="KW-1185">Reference proteome</keyword>
<protein>
    <submittedName>
        <fullName evidence="2">Uncharacterized protein</fullName>
    </submittedName>
</protein>
<organism evidence="2 3">
    <name type="scientific">Streptomyces echinoruber</name>
    <dbReference type="NCBI Taxonomy" id="68898"/>
    <lineage>
        <taxon>Bacteria</taxon>
        <taxon>Bacillati</taxon>
        <taxon>Actinomycetota</taxon>
        <taxon>Actinomycetes</taxon>
        <taxon>Kitasatosporales</taxon>
        <taxon>Streptomycetaceae</taxon>
        <taxon>Streptomyces</taxon>
    </lineage>
</organism>
<gene>
    <name evidence="2" type="ORF">GCM10010389_48650</name>
</gene>